<reference evidence="1" key="1">
    <citation type="submission" date="2022-09" db="EMBL/GenBank/DDBJ databases">
        <title>Fusarium specimens isolated from Avocado Roots.</title>
        <authorList>
            <person name="Stajich J."/>
            <person name="Roper C."/>
            <person name="Heimlech-Rivalta G."/>
        </authorList>
    </citation>
    <scope>NUCLEOTIDE SEQUENCE</scope>
    <source>
        <strain evidence="1">A02</strain>
    </source>
</reference>
<proteinExistence type="predicted"/>
<organism evidence="1 2">
    <name type="scientific">Fusarium falciforme</name>
    <dbReference type="NCBI Taxonomy" id="195108"/>
    <lineage>
        <taxon>Eukaryota</taxon>
        <taxon>Fungi</taxon>
        <taxon>Dikarya</taxon>
        <taxon>Ascomycota</taxon>
        <taxon>Pezizomycotina</taxon>
        <taxon>Sordariomycetes</taxon>
        <taxon>Hypocreomycetidae</taxon>
        <taxon>Hypocreales</taxon>
        <taxon>Nectriaceae</taxon>
        <taxon>Fusarium</taxon>
        <taxon>Fusarium solani species complex</taxon>
    </lineage>
</organism>
<dbReference type="Proteomes" id="UP001152087">
    <property type="component" value="Unassembled WGS sequence"/>
</dbReference>
<evidence type="ECO:0008006" key="3">
    <source>
        <dbReference type="Google" id="ProtNLM"/>
    </source>
</evidence>
<sequence length="296" mass="34050">MVVIKRFRTVWGIDSGKNFEKWIPWFTDLKKQGYSGVEVDITDRDADNLRLLRKLLDEADFEATVLHSGLTSKRMHTAWAGYVGARPTGLNPDIHLDVYRKTLELAKILRPVKINAQSGGDYWTVDESVYFYQKTLEIDQELGLTGLVSHETHRNRALFTPYATKQILLKVPELRITADISHWVVVCERLLDLGEEDKEILDLLVPRVHHIHARIGTTQSSQCPEPEDPIFKPEREFFEKLWLRIVKARSQDALITFVPEYGPFPYHPYGSIRTHGQVADSEGARLQKLFEDSLKA</sequence>
<name>A0A9W8QZ69_9HYPO</name>
<protein>
    <recommendedName>
        <fullName evidence="3">Xylose isomerase-like TIM barrel domain-containing protein</fullName>
    </recommendedName>
</protein>
<dbReference type="AlphaFoldDB" id="A0A9W8QZ69"/>
<dbReference type="EMBL" id="JAOQAV010000031">
    <property type="protein sequence ID" value="KAJ4183099.1"/>
    <property type="molecule type" value="Genomic_DNA"/>
</dbReference>
<dbReference type="InterPro" id="IPR036237">
    <property type="entry name" value="Xyl_isomerase-like_sf"/>
</dbReference>
<gene>
    <name evidence="1" type="ORF">NW755_009948</name>
</gene>
<comment type="caution">
    <text evidence="1">The sequence shown here is derived from an EMBL/GenBank/DDBJ whole genome shotgun (WGS) entry which is preliminary data.</text>
</comment>
<accession>A0A9W8QZ69</accession>
<dbReference type="SUPFAM" id="SSF51658">
    <property type="entry name" value="Xylose isomerase-like"/>
    <property type="match status" value="1"/>
</dbReference>
<evidence type="ECO:0000313" key="1">
    <source>
        <dbReference type="EMBL" id="KAJ4183099.1"/>
    </source>
</evidence>
<evidence type="ECO:0000313" key="2">
    <source>
        <dbReference type="Proteomes" id="UP001152087"/>
    </source>
</evidence>
<keyword evidence="2" id="KW-1185">Reference proteome</keyword>
<dbReference type="Gene3D" id="3.20.20.150">
    <property type="entry name" value="Divalent-metal-dependent TIM barrel enzymes"/>
    <property type="match status" value="1"/>
</dbReference>